<protein>
    <submittedName>
        <fullName evidence="2">Uncharacterized protein</fullName>
    </submittedName>
</protein>
<dbReference type="EMBL" id="CT868073">
    <property type="protein sequence ID" value="CAK69786.1"/>
    <property type="molecule type" value="Genomic_DNA"/>
</dbReference>
<dbReference type="OrthoDB" id="287705at2759"/>
<dbReference type="InParanoid" id="A0CG69"/>
<name>A0CG69_PARTE</name>
<dbReference type="KEGG" id="ptm:GSPATT00038231001"/>
<dbReference type="RefSeq" id="XP_001437183.1">
    <property type="nucleotide sequence ID" value="XM_001437146.1"/>
</dbReference>
<evidence type="ECO:0000256" key="1">
    <source>
        <dbReference type="SAM" id="MobiDB-lite"/>
    </source>
</evidence>
<organism evidence="2 3">
    <name type="scientific">Paramecium tetraurelia</name>
    <dbReference type="NCBI Taxonomy" id="5888"/>
    <lineage>
        <taxon>Eukaryota</taxon>
        <taxon>Sar</taxon>
        <taxon>Alveolata</taxon>
        <taxon>Ciliophora</taxon>
        <taxon>Intramacronucleata</taxon>
        <taxon>Oligohymenophorea</taxon>
        <taxon>Peniculida</taxon>
        <taxon>Parameciidae</taxon>
        <taxon>Paramecium</taxon>
    </lineage>
</organism>
<reference evidence="2 3" key="1">
    <citation type="journal article" date="2006" name="Nature">
        <title>Global trends of whole-genome duplications revealed by the ciliate Paramecium tetraurelia.</title>
        <authorList>
            <consortium name="Genoscope"/>
            <person name="Aury J.-M."/>
            <person name="Jaillon O."/>
            <person name="Duret L."/>
            <person name="Noel B."/>
            <person name="Jubin C."/>
            <person name="Porcel B.M."/>
            <person name="Segurens B."/>
            <person name="Daubin V."/>
            <person name="Anthouard V."/>
            <person name="Aiach N."/>
            <person name="Arnaiz O."/>
            <person name="Billaut A."/>
            <person name="Beisson J."/>
            <person name="Blanc I."/>
            <person name="Bouhouche K."/>
            <person name="Camara F."/>
            <person name="Duharcourt S."/>
            <person name="Guigo R."/>
            <person name="Gogendeau D."/>
            <person name="Katinka M."/>
            <person name="Keller A.-M."/>
            <person name="Kissmehl R."/>
            <person name="Klotz C."/>
            <person name="Koll F."/>
            <person name="Le Moue A."/>
            <person name="Lepere C."/>
            <person name="Malinsky S."/>
            <person name="Nowacki M."/>
            <person name="Nowak J.K."/>
            <person name="Plattner H."/>
            <person name="Poulain J."/>
            <person name="Ruiz F."/>
            <person name="Serrano V."/>
            <person name="Zagulski M."/>
            <person name="Dessen P."/>
            <person name="Betermier M."/>
            <person name="Weissenbach J."/>
            <person name="Scarpelli C."/>
            <person name="Schachter V."/>
            <person name="Sperling L."/>
            <person name="Meyer E."/>
            <person name="Cohen J."/>
            <person name="Wincker P."/>
        </authorList>
    </citation>
    <scope>NUCLEOTIDE SEQUENCE [LARGE SCALE GENOMIC DNA]</scope>
    <source>
        <strain evidence="2 3">Stock d4-2</strain>
    </source>
</reference>
<evidence type="ECO:0000313" key="2">
    <source>
        <dbReference type="EMBL" id="CAK69786.1"/>
    </source>
</evidence>
<feature type="compositionally biased region" description="Polar residues" evidence="1">
    <location>
        <begin position="144"/>
        <end position="189"/>
    </location>
</feature>
<dbReference type="OMA" id="EVEQICI"/>
<dbReference type="Proteomes" id="UP000000600">
    <property type="component" value="Unassembled WGS sequence"/>
</dbReference>
<dbReference type="GeneID" id="5022968"/>
<dbReference type="eggNOG" id="ENOG502SVN7">
    <property type="taxonomic scope" value="Eukaryota"/>
</dbReference>
<proteinExistence type="predicted"/>
<feature type="region of interest" description="Disordered" evidence="1">
    <location>
        <begin position="142"/>
        <end position="191"/>
    </location>
</feature>
<accession>A0CG69</accession>
<gene>
    <name evidence="2" type="ORF">GSPATT00038231001</name>
</gene>
<dbReference type="AlphaFoldDB" id="A0CG69"/>
<keyword evidence="3" id="KW-1185">Reference proteome</keyword>
<evidence type="ECO:0000313" key="3">
    <source>
        <dbReference type="Proteomes" id="UP000000600"/>
    </source>
</evidence>
<dbReference type="HOGENOM" id="CLU_1226851_0_0_1"/>
<sequence>MSAEQWLVLRLDLLPSIAQEVEQICINYIHLCDEVRKGNKQAYQDLIVLQARIRGRMDDFDKFYDRNYADYRIGYFEKMKLRLRKLISPHIDVNRLIYEETQNYNQQYMNKSNLQIISYQEYHTSSCYGQLIKCLKMQPKRIQSPPNKMTASSNYNSTNKQKQATPIAQNNKKASKQPQQVKSSQAKAKTQQDELVFTIKMSKEVLFDDQQKQEYLQYIQAKQKQR</sequence>